<feature type="transmembrane region" description="Helical" evidence="1">
    <location>
        <begin position="363"/>
        <end position="383"/>
    </location>
</feature>
<feature type="transmembrane region" description="Helical" evidence="1">
    <location>
        <begin position="395"/>
        <end position="417"/>
    </location>
</feature>
<proteinExistence type="predicted"/>
<dbReference type="Gene3D" id="3.30.2090.10">
    <property type="entry name" value="Multidrug efflux transporter AcrB TolC docking domain, DN and DC subdomains"/>
    <property type="match status" value="2"/>
</dbReference>
<comment type="caution">
    <text evidence="2">The sequence shown here is derived from an EMBL/GenBank/DDBJ whole genome shotgun (WGS) entry which is preliminary data.</text>
</comment>
<accession>A0ABP8I6E3</accession>
<organism evidence="2 3">
    <name type="scientific">Kangiella taiwanensis</name>
    <dbReference type="NCBI Taxonomy" id="1079179"/>
    <lineage>
        <taxon>Bacteria</taxon>
        <taxon>Pseudomonadati</taxon>
        <taxon>Pseudomonadota</taxon>
        <taxon>Gammaproteobacteria</taxon>
        <taxon>Kangiellales</taxon>
        <taxon>Kangiellaceae</taxon>
        <taxon>Kangiella</taxon>
    </lineage>
</organism>
<dbReference type="EMBL" id="BAABFU010000003">
    <property type="protein sequence ID" value="GAA4352224.1"/>
    <property type="molecule type" value="Genomic_DNA"/>
</dbReference>
<dbReference type="SUPFAM" id="SSF82714">
    <property type="entry name" value="Multidrug efflux transporter AcrB TolC docking domain, DN and DC subdomains"/>
    <property type="match status" value="2"/>
</dbReference>
<name>A0ABP8I6E3_9GAMM</name>
<dbReference type="Gene3D" id="1.20.1640.10">
    <property type="entry name" value="Multidrug efflux transporter AcrB transmembrane domain"/>
    <property type="match status" value="2"/>
</dbReference>
<dbReference type="SUPFAM" id="SSF82693">
    <property type="entry name" value="Multidrug efflux transporter AcrB pore domain, PN1, PN2, PC1 and PC2 subdomains"/>
    <property type="match status" value="2"/>
</dbReference>
<feature type="transmembrane region" description="Helical" evidence="1">
    <location>
        <begin position="905"/>
        <end position="925"/>
    </location>
</feature>
<dbReference type="InterPro" id="IPR001036">
    <property type="entry name" value="Acrflvin-R"/>
</dbReference>
<sequence length="1060" mass="116730">MSKEYDTNSGIISWFARNSVAANLLMIAIIVAGIIGISKLRQQVFPDMVVNSISVQVPYPGAAPQEVEEGIIILIEENIKEIEGIKKLNSSAREGSGSINIEVEEGYNVASVLDEVKIRIDSIPNLPDLAERPVIYENRMQRQVMWISVFGDAGERVLKEYANDIKTELLGQPNVSIVQVNGTRPYEVGIMVSDYQLRKYGLTLQQVAQAIRSYSLDLPSGTIKTRGGDILVRTKNQAYTGLDFAQIPLMTLPDGTTLLVGDIAAIDDGFAEYQFISRFDGKDAVNMRIQASLESDDLLIAEEVYAYLDKKQSELPHGISIDAWGDGTYYLKGRLEMMQKNMIAGVILVFIVLALFLRFKLAFWVMIGIPLCFLGAFALMYMYPAFAMTINMITLFGFILVLGIVVDDAIIIAESAWSSIEKHGHSVDSVIKGARKVALPATFGVLTTMAAFYPTLAISGPWTNAMASMGLVVIFCLMFSLVESKLILPAHLAHMKLNKVEDTKNPLLRKVKQFFRGIRLAISGALKRFISNVYAPGLKKLLNYRGLTVLSFICLLLITTVGFISGGLVKTTMMPNVPGDGVFVEVKMAEGSTAEQTIRSITIVEEKLNEIHEEVKAKYGTGVKQHSVTWTNNNTGAYMWTELVKSENMPINQYEFTDMWRDRVGQLPSVQEVSFGNGGPGGGGVGYRLIGSDIDELQTVSEKIKTKLSEYDGVYDISDGLSGGKEEIVVDLKPHGRNLGLTVQGLSTQVRNAFYGAEAQRFLRDTEEVKVFVRYPLEDRRSIGNLEQMPIRTPDGDYVTFSDVATYKVSEGYSRISRIDGVRANRISADVSQQAAITPGEVHMDMMQNVIPDILQEHPSVKLVPGGPSEDEQVLQDEMALGGLIALLMIYGLMAIPLKSYVKPAVVMSAIPFGIIGAMFGHLLLGLDLSMFSLFGIIALSGVVVNDSLLMVDFIGRAREEGMSRIDAAVNAGTQRFRAIILTSLTTFFGLLPITMETSLQAQLVIPMAVSLGFGIVFATLITLVWVPCLYVLMGNTRDWFLKRDAKSLEAKQREAYENN</sequence>
<feature type="transmembrane region" description="Helical" evidence="1">
    <location>
        <begin position="341"/>
        <end position="357"/>
    </location>
</feature>
<evidence type="ECO:0000313" key="3">
    <source>
        <dbReference type="Proteomes" id="UP001501294"/>
    </source>
</evidence>
<dbReference type="Gene3D" id="3.30.70.1430">
    <property type="entry name" value="Multidrug efflux transporter AcrB pore domain"/>
    <property type="match status" value="2"/>
</dbReference>
<feature type="transmembrane region" description="Helical" evidence="1">
    <location>
        <begin position="20"/>
        <end position="38"/>
    </location>
</feature>
<feature type="transmembrane region" description="Helical" evidence="1">
    <location>
        <begin position="437"/>
        <end position="458"/>
    </location>
</feature>
<feature type="transmembrane region" description="Helical" evidence="1">
    <location>
        <begin position="879"/>
        <end position="898"/>
    </location>
</feature>
<feature type="transmembrane region" description="Helical" evidence="1">
    <location>
        <begin position="977"/>
        <end position="996"/>
    </location>
</feature>
<evidence type="ECO:0000313" key="2">
    <source>
        <dbReference type="EMBL" id="GAA4352224.1"/>
    </source>
</evidence>
<feature type="transmembrane region" description="Helical" evidence="1">
    <location>
        <begin position="470"/>
        <end position="494"/>
    </location>
</feature>
<dbReference type="PANTHER" id="PTHR32063:SF33">
    <property type="entry name" value="RND SUPERFAMILY EFFLUX PUMP PERMEASE COMPONENT"/>
    <property type="match status" value="1"/>
</dbReference>
<feature type="transmembrane region" description="Helical" evidence="1">
    <location>
        <begin position="1008"/>
        <end position="1034"/>
    </location>
</feature>
<keyword evidence="1" id="KW-0472">Membrane</keyword>
<dbReference type="Gene3D" id="3.30.70.1320">
    <property type="entry name" value="Multidrug efflux transporter AcrB pore domain like"/>
    <property type="match status" value="1"/>
</dbReference>
<gene>
    <name evidence="2" type="ORF">GCM10023150_19650</name>
</gene>
<reference evidence="3" key="1">
    <citation type="journal article" date="2019" name="Int. J. Syst. Evol. Microbiol.">
        <title>The Global Catalogue of Microorganisms (GCM) 10K type strain sequencing project: providing services to taxonomists for standard genome sequencing and annotation.</title>
        <authorList>
            <consortium name="The Broad Institute Genomics Platform"/>
            <consortium name="The Broad Institute Genome Sequencing Center for Infectious Disease"/>
            <person name="Wu L."/>
            <person name="Ma J."/>
        </authorList>
    </citation>
    <scope>NUCLEOTIDE SEQUENCE [LARGE SCALE GENOMIC DNA]</scope>
    <source>
        <strain evidence="3">JCM 17727</strain>
    </source>
</reference>
<feature type="transmembrane region" description="Helical" evidence="1">
    <location>
        <begin position="547"/>
        <end position="569"/>
    </location>
</feature>
<keyword evidence="1" id="KW-0812">Transmembrane</keyword>
<keyword evidence="1" id="KW-1133">Transmembrane helix</keyword>
<protein>
    <submittedName>
        <fullName evidence="2">Efflux RND transporter permease subunit</fullName>
    </submittedName>
</protein>
<keyword evidence="3" id="KW-1185">Reference proteome</keyword>
<dbReference type="Gene3D" id="3.30.70.1440">
    <property type="entry name" value="Multidrug efflux transporter AcrB pore domain"/>
    <property type="match status" value="1"/>
</dbReference>
<dbReference type="RefSeq" id="WP_223579645.1">
    <property type="nucleotide sequence ID" value="NZ_BAABFU010000003.1"/>
</dbReference>
<dbReference type="PRINTS" id="PR00702">
    <property type="entry name" value="ACRIFLAVINRP"/>
</dbReference>
<feature type="transmembrane region" description="Helical" evidence="1">
    <location>
        <begin position="931"/>
        <end position="956"/>
    </location>
</feature>
<dbReference type="Pfam" id="PF00873">
    <property type="entry name" value="ACR_tran"/>
    <property type="match status" value="1"/>
</dbReference>
<dbReference type="PANTHER" id="PTHR32063">
    <property type="match status" value="1"/>
</dbReference>
<dbReference type="SUPFAM" id="SSF82866">
    <property type="entry name" value="Multidrug efflux transporter AcrB transmembrane domain"/>
    <property type="match status" value="2"/>
</dbReference>
<dbReference type="InterPro" id="IPR027463">
    <property type="entry name" value="AcrB_DN_DC_subdom"/>
</dbReference>
<dbReference type="Proteomes" id="UP001501294">
    <property type="component" value="Unassembled WGS sequence"/>
</dbReference>
<evidence type="ECO:0000256" key="1">
    <source>
        <dbReference type="SAM" id="Phobius"/>
    </source>
</evidence>